<protein>
    <recommendedName>
        <fullName evidence="3">4'-phosphopantetheinyl transferase domain-containing protein</fullName>
    </recommendedName>
</protein>
<evidence type="ECO:0000256" key="2">
    <source>
        <dbReference type="ARBA" id="ARBA00022679"/>
    </source>
</evidence>
<keyword evidence="2" id="KW-0808">Transferase</keyword>
<dbReference type="Proteomes" id="UP000254603">
    <property type="component" value="Unassembled WGS sequence"/>
</dbReference>
<dbReference type="InterPro" id="IPR008278">
    <property type="entry name" value="4-PPantetheinyl_Trfase_dom"/>
</dbReference>
<dbReference type="SUPFAM" id="SSF56214">
    <property type="entry name" value="4'-phosphopantetheinyl transferase"/>
    <property type="match status" value="1"/>
</dbReference>
<dbReference type="Pfam" id="PF01648">
    <property type="entry name" value="ACPS"/>
    <property type="match status" value="1"/>
</dbReference>
<dbReference type="AlphaFoldDB" id="A0A378XJT4"/>
<accession>A0A378XJT4</accession>
<dbReference type="InterPro" id="IPR050559">
    <property type="entry name" value="P-Pant_transferase_sf"/>
</dbReference>
<dbReference type="EMBL" id="UGSB01000001">
    <property type="protein sequence ID" value="SUA57678.1"/>
    <property type="molecule type" value="Genomic_DNA"/>
</dbReference>
<dbReference type="Gene3D" id="3.90.470.20">
    <property type="entry name" value="4'-phosphopantetheinyl transferase domain"/>
    <property type="match status" value="2"/>
</dbReference>
<dbReference type="PANTHER" id="PTHR12215">
    <property type="entry name" value="PHOSPHOPANTETHEINE TRANSFERASE"/>
    <property type="match status" value="1"/>
</dbReference>
<evidence type="ECO:0000313" key="5">
    <source>
        <dbReference type="Proteomes" id="UP000254603"/>
    </source>
</evidence>
<dbReference type="GO" id="GO:0019878">
    <property type="term" value="P:lysine biosynthetic process via aminoadipic acid"/>
    <property type="evidence" value="ECO:0007669"/>
    <property type="project" value="TreeGrafter"/>
</dbReference>
<evidence type="ECO:0000259" key="3">
    <source>
        <dbReference type="Pfam" id="PF01648"/>
    </source>
</evidence>
<sequence>MYLFYFEFKADELSISCQALLDSCTNCLSPTERQCLKQYKNNKLAIQQTFSYGLRRLALAVLLRNVRNDVKPSISNADNQVIKNGVSWPDGAVDQCERITFKSLSKERINADIIELAKSLRFIQGDYGKPYMNLVQEACLTPVPFAFSLSHCDGFICILVSQSQRMIGVDVEPVKKFDYLPMLHFMHSCEQQKIHCARDFLFFWTRKEAYLKSLGTGLVDEIAQINTAESRIKDERPLRKYCQVAQHVNVVINKKDSQLGGELRKMIEEKHFYCHYVNLNPKRLIHVCNSNSLLELQLVNLRQLF</sequence>
<proteinExistence type="inferred from homology"/>
<dbReference type="STRING" id="1122619.GCA_000373745_02345"/>
<feature type="domain" description="4'-phosphopantetheinyl transferase" evidence="3">
    <location>
        <begin position="167"/>
        <end position="229"/>
    </location>
</feature>
<organism evidence="4 5">
    <name type="scientific">Oligella ureolytica</name>
    <dbReference type="NCBI Taxonomy" id="90244"/>
    <lineage>
        <taxon>Bacteria</taxon>
        <taxon>Pseudomonadati</taxon>
        <taxon>Pseudomonadota</taxon>
        <taxon>Betaproteobacteria</taxon>
        <taxon>Burkholderiales</taxon>
        <taxon>Alcaligenaceae</taxon>
        <taxon>Oligella</taxon>
    </lineage>
</organism>
<dbReference type="GO" id="GO:0000287">
    <property type="term" value="F:magnesium ion binding"/>
    <property type="evidence" value="ECO:0007669"/>
    <property type="project" value="InterPro"/>
</dbReference>
<name>A0A378XJT4_9BURK</name>
<reference evidence="4 5" key="1">
    <citation type="submission" date="2018-06" db="EMBL/GenBank/DDBJ databases">
        <authorList>
            <consortium name="Pathogen Informatics"/>
            <person name="Doyle S."/>
        </authorList>
    </citation>
    <scope>NUCLEOTIDE SEQUENCE [LARGE SCALE GENOMIC DNA]</scope>
    <source>
        <strain evidence="4 5">NCTC11997</strain>
    </source>
</reference>
<dbReference type="PANTHER" id="PTHR12215:SF15">
    <property type="entry name" value="4'-PHOSPHOPANTETHEINYL TRANSFERASE SUPERFAMILY-RELATED"/>
    <property type="match status" value="1"/>
</dbReference>
<evidence type="ECO:0000313" key="4">
    <source>
        <dbReference type="EMBL" id="SUA57678.1"/>
    </source>
</evidence>
<dbReference type="GO" id="GO:0008897">
    <property type="term" value="F:holo-[acyl-carrier-protein] synthase activity"/>
    <property type="evidence" value="ECO:0007669"/>
    <property type="project" value="InterPro"/>
</dbReference>
<evidence type="ECO:0000256" key="1">
    <source>
        <dbReference type="ARBA" id="ARBA00010990"/>
    </source>
</evidence>
<dbReference type="InterPro" id="IPR037143">
    <property type="entry name" value="4-PPantetheinyl_Trfase_dom_sf"/>
</dbReference>
<gene>
    <name evidence="4" type="ORF">NCTC11997_02473</name>
</gene>
<dbReference type="GO" id="GO:0005829">
    <property type="term" value="C:cytosol"/>
    <property type="evidence" value="ECO:0007669"/>
    <property type="project" value="TreeGrafter"/>
</dbReference>
<comment type="similarity">
    <text evidence="1">Belongs to the P-Pant transferase superfamily. Gsp/Sfp/HetI/AcpT family.</text>
</comment>